<dbReference type="PROSITE" id="PS51885">
    <property type="entry name" value="NEPRILYSIN"/>
    <property type="match status" value="1"/>
</dbReference>
<keyword evidence="7" id="KW-0482">Metalloprotease</keyword>
<dbReference type="AlphaFoldDB" id="A0A4P6L757"/>
<feature type="domain" description="Peptidase M13 C-terminal" evidence="8">
    <location>
        <begin position="463"/>
        <end position="664"/>
    </location>
</feature>
<evidence type="ECO:0000256" key="3">
    <source>
        <dbReference type="ARBA" id="ARBA00022670"/>
    </source>
</evidence>
<dbReference type="PRINTS" id="PR00786">
    <property type="entry name" value="NEPRILYSIN"/>
</dbReference>
<evidence type="ECO:0000256" key="1">
    <source>
        <dbReference type="ARBA" id="ARBA00001947"/>
    </source>
</evidence>
<evidence type="ECO:0000256" key="7">
    <source>
        <dbReference type="ARBA" id="ARBA00023049"/>
    </source>
</evidence>
<dbReference type="GO" id="GO:0004222">
    <property type="term" value="F:metalloendopeptidase activity"/>
    <property type="evidence" value="ECO:0007669"/>
    <property type="project" value="InterPro"/>
</dbReference>
<organism evidence="10 11">
    <name type="scientific">Pseudoduganella lutea</name>
    <dbReference type="NCBI Taxonomy" id="321985"/>
    <lineage>
        <taxon>Bacteria</taxon>
        <taxon>Pseudomonadati</taxon>
        <taxon>Pseudomonadota</taxon>
        <taxon>Betaproteobacteria</taxon>
        <taxon>Burkholderiales</taxon>
        <taxon>Oxalobacteraceae</taxon>
        <taxon>Telluria group</taxon>
        <taxon>Pseudoduganella</taxon>
    </lineage>
</organism>
<evidence type="ECO:0000256" key="4">
    <source>
        <dbReference type="ARBA" id="ARBA00022723"/>
    </source>
</evidence>
<dbReference type="InterPro" id="IPR042089">
    <property type="entry name" value="Peptidase_M13_dom_2"/>
</dbReference>
<dbReference type="InterPro" id="IPR000718">
    <property type="entry name" value="Peptidase_M13"/>
</dbReference>
<reference evidence="10 11" key="1">
    <citation type="submission" date="2019-02" db="EMBL/GenBank/DDBJ databases">
        <title>Draft Genome Sequences of Six Type Strains of the Genus Massilia.</title>
        <authorList>
            <person name="Miess H."/>
            <person name="Frediansyhah A."/>
            <person name="Gross H."/>
        </authorList>
    </citation>
    <scope>NUCLEOTIDE SEQUENCE [LARGE SCALE GENOMIC DNA]</scope>
    <source>
        <strain evidence="10 11">DSM 17473</strain>
    </source>
</reference>
<comment type="similarity">
    <text evidence="2">Belongs to the peptidase M13 family.</text>
</comment>
<dbReference type="PANTHER" id="PTHR11733">
    <property type="entry name" value="ZINC METALLOPROTEASE FAMILY M13 NEPRILYSIN-RELATED"/>
    <property type="match status" value="1"/>
</dbReference>
<evidence type="ECO:0000259" key="9">
    <source>
        <dbReference type="Pfam" id="PF05649"/>
    </source>
</evidence>
<dbReference type="Pfam" id="PF05649">
    <property type="entry name" value="Peptidase_M13_N"/>
    <property type="match status" value="1"/>
</dbReference>
<name>A0A4P6L757_9BURK</name>
<evidence type="ECO:0000259" key="8">
    <source>
        <dbReference type="Pfam" id="PF01431"/>
    </source>
</evidence>
<dbReference type="InterPro" id="IPR018497">
    <property type="entry name" value="Peptidase_M13_C"/>
</dbReference>
<keyword evidence="4" id="KW-0479">Metal-binding</keyword>
<keyword evidence="3" id="KW-0645">Protease</keyword>
<dbReference type="Pfam" id="PF01431">
    <property type="entry name" value="Peptidase_M13"/>
    <property type="match status" value="1"/>
</dbReference>
<evidence type="ECO:0000313" key="11">
    <source>
        <dbReference type="Proteomes" id="UP000290637"/>
    </source>
</evidence>
<sequence length="667" mass="73774">MYTAGAIAADTAAPSSGIETQYIDHGVRPQDDFFEHLNGGWLKTAEIPADKASWGSFMKLRDDTLPQLRAIIEGLAQQKRLQGDERKIADLYASYMDEKKLDALGIKPVKAELARIAAIKDKAQIPALVAHLNRLGVVTPYAVRVSQDARESSRYAAYVAQSGLGLPDRDYYLKKDDAKLADALAKYELHIAKVLTLAGAKDAAVQARNIVALETALAQAQWTKVENRDPVKRYNKVAIDQLAALAPGYDWQGTLAAAGIAGKTAHSPDYVIVMQPSYLQGFAKTLNDTDLATWKAYFTWQLLRDASPYLSKPFADAHFAFYGTVLTGVTEQPPRWKRGVGVVEGAIGEGLGKLYVAQHFPPERKDKMEKLVDNLLVAYRQSIDTLDWMSPATKKEAQAKLAKFTPKIGYPDKWRDYSAFKTVKGDLAGNLRRAAEFEYDRNIAKLGQPIDRTEWGMTPQTVNAYYRSTTNEIVFPAAILQPPFFDAKADDAVNYGAIGAVIGHEISHGFDDSGSQSDGDGNLRNWWTDADRANFKAKADRLVAQYDGYSPLPGYNVNGKLTLGENIADNSGLAIAYKAYKLSLNGQPAPVIDKLTGEQRFYMGFGQVWRAKMREAQQIVQVKTDPHSPGRFRANGTVVNQPGFYEAFGVKEGDKLYLKPEERVIIW</sequence>
<keyword evidence="11" id="KW-1185">Reference proteome</keyword>
<dbReference type="GO" id="GO:0005886">
    <property type="term" value="C:plasma membrane"/>
    <property type="evidence" value="ECO:0007669"/>
    <property type="project" value="TreeGrafter"/>
</dbReference>
<protein>
    <submittedName>
        <fullName evidence="10">M13 family peptidase</fullName>
    </submittedName>
</protein>
<accession>A0A4P6L757</accession>
<dbReference type="Gene3D" id="3.40.390.10">
    <property type="entry name" value="Collagenase (Catalytic Domain)"/>
    <property type="match status" value="1"/>
</dbReference>
<dbReference type="CDD" id="cd08662">
    <property type="entry name" value="M13"/>
    <property type="match status" value="1"/>
</dbReference>
<proteinExistence type="inferred from homology"/>
<keyword evidence="6" id="KW-0862">Zinc</keyword>
<evidence type="ECO:0000256" key="2">
    <source>
        <dbReference type="ARBA" id="ARBA00007357"/>
    </source>
</evidence>
<evidence type="ECO:0000256" key="5">
    <source>
        <dbReference type="ARBA" id="ARBA00022801"/>
    </source>
</evidence>
<dbReference type="KEGG" id="plue:EWM63_12180"/>
<gene>
    <name evidence="10" type="ORF">EWM63_12180</name>
</gene>
<comment type="cofactor">
    <cofactor evidence="1">
        <name>Zn(2+)</name>
        <dbReference type="ChEBI" id="CHEBI:29105"/>
    </cofactor>
</comment>
<dbReference type="EMBL" id="CP035913">
    <property type="protein sequence ID" value="QBE67235.1"/>
    <property type="molecule type" value="Genomic_DNA"/>
</dbReference>
<dbReference type="Proteomes" id="UP000290637">
    <property type="component" value="Chromosome"/>
</dbReference>
<dbReference type="PANTHER" id="PTHR11733:SF167">
    <property type="entry name" value="FI17812P1-RELATED"/>
    <property type="match status" value="1"/>
</dbReference>
<dbReference type="SUPFAM" id="SSF55486">
    <property type="entry name" value="Metalloproteases ('zincins'), catalytic domain"/>
    <property type="match status" value="1"/>
</dbReference>
<dbReference type="GO" id="GO:0046872">
    <property type="term" value="F:metal ion binding"/>
    <property type="evidence" value="ECO:0007669"/>
    <property type="project" value="UniProtKB-KW"/>
</dbReference>
<dbReference type="GO" id="GO:0016485">
    <property type="term" value="P:protein processing"/>
    <property type="evidence" value="ECO:0007669"/>
    <property type="project" value="TreeGrafter"/>
</dbReference>
<feature type="domain" description="Peptidase M13 N-terminal" evidence="9">
    <location>
        <begin position="29"/>
        <end position="411"/>
    </location>
</feature>
<evidence type="ECO:0000256" key="6">
    <source>
        <dbReference type="ARBA" id="ARBA00022833"/>
    </source>
</evidence>
<dbReference type="OrthoDB" id="9775677at2"/>
<keyword evidence="5" id="KW-0378">Hydrolase</keyword>
<dbReference type="Gene3D" id="1.10.1380.10">
    <property type="entry name" value="Neutral endopeptidase , domain2"/>
    <property type="match status" value="1"/>
</dbReference>
<evidence type="ECO:0000313" key="10">
    <source>
        <dbReference type="EMBL" id="QBE67235.1"/>
    </source>
</evidence>
<dbReference type="InterPro" id="IPR008753">
    <property type="entry name" value="Peptidase_M13_N"/>
</dbReference>
<dbReference type="InterPro" id="IPR024079">
    <property type="entry name" value="MetalloPept_cat_dom_sf"/>
</dbReference>